<dbReference type="OrthoDB" id="2149806at2"/>
<protein>
    <submittedName>
        <fullName evidence="2">Nucleoside-diphosphate sugar epimerase</fullName>
    </submittedName>
</protein>
<dbReference type="EMBL" id="BFFO01000003">
    <property type="protein sequence ID" value="GBG96583.1"/>
    <property type="molecule type" value="Genomic_DNA"/>
</dbReference>
<accession>A0A2R5HEV0</accession>
<dbReference type="InterPro" id="IPR036291">
    <property type="entry name" value="NAD(P)-bd_dom_sf"/>
</dbReference>
<evidence type="ECO:0000259" key="1">
    <source>
        <dbReference type="Pfam" id="PF13460"/>
    </source>
</evidence>
<dbReference type="RefSeq" id="WP_109245553.1">
    <property type="nucleotide sequence ID" value="NZ_BFFO01000003.1"/>
</dbReference>
<evidence type="ECO:0000313" key="2">
    <source>
        <dbReference type="EMBL" id="GBG96583.1"/>
    </source>
</evidence>
<dbReference type="Pfam" id="PF13460">
    <property type="entry name" value="NAD_binding_10"/>
    <property type="match status" value="1"/>
</dbReference>
<comment type="caution">
    <text evidence="2">The sequence shown here is derived from an EMBL/GenBank/DDBJ whole genome shotgun (WGS) entry which is preliminary data.</text>
</comment>
<dbReference type="PANTHER" id="PTHR43162">
    <property type="match status" value="1"/>
</dbReference>
<organism evidence="2 3">
    <name type="scientific">Lactococcus termiticola</name>
    <dbReference type="NCBI Taxonomy" id="2169526"/>
    <lineage>
        <taxon>Bacteria</taxon>
        <taxon>Bacillati</taxon>
        <taxon>Bacillota</taxon>
        <taxon>Bacilli</taxon>
        <taxon>Lactobacillales</taxon>
        <taxon>Streptococcaceae</taxon>
        <taxon>Lactococcus</taxon>
    </lineage>
</organism>
<dbReference type="Gene3D" id="3.90.25.10">
    <property type="entry name" value="UDP-galactose 4-epimerase, domain 1"/>
    <property type="match status" value="1"/>
</dbReference>
<gene>
    <name evidence="2" type="ORF">NtB2_00696</name>
</gene>
<dbReference type="PANTHER" id="PTHR43162:SF1">
    <property type="entry name" value="PRESTALK A DIFFERENTIATION PROTEIN A"/>
    <property type="match status" value="1"/>
</dbReference>
<dbReference type="SUPFAM" id="SSF51735">
    <property type="entry name" value="NAD(P)-binding Rossmann-fold domains"/>
    <property type="match status" value="1"/>
</dbReference>
<dbReference type="AlphaFoldDB" id="A0A2R5HEV0"/>
<evidence type="ECO:0000313" key="3">
    <source>
        <dbReference type="Proteomes" id="UP000245021"/>
    </source>
</evidence>
<name>A0A2R5HEV0_9LACT</name>
<proteinExistence type="predicted"/>
<sequence>MKITLLGSLGNINQHTIPRLVTDGHEVTVVTSSSERVAAIEALGAKAAVGQMEDVDFLTKTFTGQDLVYLMIAMSGTPNEKAVEERAAIYSQAIKDSGVKQVVNLSSVGAQTPEAGILYQYHHMEDALDAVETSTVSHIRPVGFYTNLFAQLETIKSQGKIFDAISPETKRAWVATEDIADAVYARIKALLSDEEVSKSQYVLSDFASGQEWLAALAENGVQADYVKISVDQQIQGMLKAGLPKEIAEGFGQMSRIQEQPDRLYEEITAGNYHQGKVKITDFAKIFAAAVKAN</sequence>
<feature type="domain" description="NAD(P)-binding" evidence="1">
    <location>
        <begin position="7"/>
        <end position="130"/>
    </location>
</feature>
<dbReference type="Gene3D" id="3.40.50.720">
    <property type="entry name" value="NAD(P)-binding Rossmann-like Domain"/>
    <property type="match status" value="1"/>
</dbReference>
<dbReference type="Proteomes" id="UP000245021">
    <property type="component" value="Unassembled WGS sequence"/>
</dbReference>
<dbReference type="InterPro" id="IPR016040">
    <property type="entry name" value="NAD(P)-bd_dom"/>
</dbReference>
<reference evidence="2 3" key="1">
    <citation type="journal article" date="2018" name="Genome Announc.">
        <title>Draft Genome Sequence of Lactococcus sp. Strain NtB2 (JCM 32569), Isolated from the Gut of the Higher Termite Nasutitermes takasagoensis.</title>
        <authorList>
            <person name="Noda S."/>
            <person name="Aihara C."/>
            <person name="Yuki M."/>
            <person name="Ohkuma M."/>
        </authorList>
    </citation>
    <scope>NUCLEOTIDE SEQUENCE [LARGE SCALE GENOMIC DNA]</scope>
    <source>
        <strain evidence="2 3">NtB2</strain>
    </source>
</reference>
<dbReference type="InterPro" id="IPR051604">
    <property type="entry name" value="Ergot_Alk_Oxidoreductase"/>
</dbReference>
<keyword evidence="3" id="KW-1185">Reference proteome</keyword>